<dbReference type="PANTHER" id="PTHR42060">
    <property type="entry name" value="NHL REPEAT-CONTAINING PROTEIN-RELATED"/>
    <property type="match status" value="1"/>
</dbReference>
<evidence type="ECO:0000313" key="1">
    <source>
        <dbReference type="EMBL" id="KAK3050515.1"/>
    </source>
</evidence>
<reference evidence="1" key="1">
    <citation type="submission" date="2023-04" db="EMBL/GenBank/DDBJ databases">
        <title>Black Yeasts Isolated from many extreme environments.</title>
        <authorList>
            <person name="Coleine C."/>
            <person name="Stajich J.E."/>
            <person name="Selbmann L."/>
        </authorList>
    </citation>
    <scope>NUCLEOTIDE SEQUENCE</scope>
    <source>
        <strain evidence="1">CCFEE 5312</strain>
    </source>
</reference>
<dbReference type="PANTHER" id="PTHR42060:SF1">
    <property type="entry name" value="NHL REPEAT-CONTAINING PROTEIN"/>
    <property type="match status" value="1"/>
</dbReference>
<protein>
    <submittedName>
        <fullName evidence="1">Uncharacterized protein</fullName>
    </submittedName>
</protein>
<proteinExistence type="predicted"/>
<gene>
    <name evidence="1" type="ORF">LTR09_008154</name>
</gene>
<dbReference type="SUPFAM" id="SSF63829">
    <property type="entry name" value="Calcium-dependent phosphotriesterase"/>
    <property type="match status" value="1"/>
</dbReference>
<name>A0AAJ0G719_9PEZI</name>
<keyword evidence="2" id="KW-1185">Reference proteome</keyword>
<dbReference type="InterPro" id="IPR011042">
    <property type="entry name" value="6-blade_b-propeller_TolB-like"/>
</dbReference>
<accession>A0AAJ0G719</accession>
<organism evidence="1 2">
    <name type="scientific">Extremus antarcticus</name>
    <dbReference type="NCBI Taxonomy" id="702011"/>
    <lineage>
        <taxon>Eukaryota</taxon>
        <taxon>Fungi</taxon>
        <taxon>Dikarya</taxon>
        <taxon>Ascomycota</taxon>
        <taxon>Pezizomycotina</taxon>
        <taxon>Dothideomycetes</taxon>
        <taxon>Dothideomycetidae</taxon>
        <taxon>Mycosphaerellales</taxon>
        <taxon>Extremaceae</taxon>
        <taxon>Extremus</taxon>
    </lineage>
</organism>
<dbReference type="Gene3D" id="2.120.10.30">
    <property type="entry name" value="TolB, C-terminal domain"/>
    <property type="match status" value="1"/>
</dbReference>
<sequence>MPPPQPLLRKLDGIYYVASGTINITDPLATFPETYSITGIDMRGVAVLPNGALTIKPAVKRIASLPGAALPTGVALSRPKSDYLLVADTFRGLIWNVNIRYGSVGVALEDATTKVANGLKVWNGSMYWTSTGLGSFFCIPIDERGNVLPGRTLVLVASNLTCDDSVVDEEGEIYVAGPLDVLTQVTEAGESEVIASTLNSTSSALGRPSAAAFGRLISDRWSLYMTTNGGSTGVPSTARVSRVDLGQPWTRWYYTRVSCRSLGFGGGVRYTSSSLLLQTSRLIYYSIARLLLAGAAKTPTAKS</sequence>
<dbReference type="EMBL" id="JAWDJX010000031">
    <property type="protein sequence ID" value="KAK3050515.1"/>
    <property type="molecule type" value="Genomic_DNA"/>
</dbReference>
<evidence type="ECO:0000313" key="2">
    <source>
        <dbReference type="Proteomes" id="UP001271007"/>
    </source>
</evidence>
<dbReference type="InterPro" id="IPR052998">
    <property type="entry name" value="Hetero-Diels-Alderase-like"/>
</dbReference>
<comment type="caution">
    <text evidence="1">The sequence shown here is derived from an EMBL/GenBank/DDBJ whole genome shotgun (WGS) entry which is preliminary data.</text>
</comment>
<dbReference type="AlphaFoldDB" id="A0AAJ0G719"/>
<dbReference type="Proteomes" id="UP001271007">
    <property type="component" value="Unassembled WGS sequence"/>
</dbReference>